<name>A0A9D3VDN8_9ROSI</name>
<gene>
    <name evidence="1" type="ORF">J1N35_019685</name>
</gene>
<proteinExistence type="predicted"/>
<organism evidence="1 2">
    <name type="scientific">Gossypium stocksii</name>
    <dbReference type="NCBI Taxonomy" id="47602"/>
    <lineage>
        <taxon>Eukaryota</taxon>
        <taxon>Viridiplantae</taxon>
        <taxon>Streptophyta</taxon>
        <taxon>Embryophyta</taxon>
        <taxon>Tracheophyta</taxon>
        <taxon>Spermatophyta</taxon>
        <taxon>Magnoliopsida</taxon>
        <taxon>eudicotyledons</taxon>
        <taxon>Gunneridae</taxon>
        <taxon>Pentapetalae</taxon>
        <taxon>rosids</taxon>
        <taxon>malvids</taxon>
        <taxon>Malvales</taxon>
        <taxon>Malvaceae</taxon>
        <taxon>Malvoideae</taxon>
        <taxon>Gossypium</taxon>
    </lineage>
</organism>
<protein>
    <submittedName>
        <fullName evidence="1">Uncharacterized protein</fullName>
    </submittedName>
</protein>
<evidence type="ECO:0000313" key="2">
    <source>
        <dbReference type="Proteomes" id="UP000828251"/>
    </source>
</evidence>
<dbReference type="AlphaFoldDB" id="A0A9D3VDN8"/>
<dbReference type="EMBL" id="JAIQCV010000007">
    <property type="protein sequence ID" value="KAH1079924.1"/>
    <property type="molecule type" value="Genomic_DNA"/>
</dbReference>
<comment type="caution">
    <text evidence="1">The sequence shown here is derived from an EMBL/GenBank/DDBJ whole genome shotgun (WGS) entry which is preliminary data.</text>
</comment>
<dbReference type="Proteomes" id="UP000828251">
    <property type="component" value="Unassembled WGS sequence"/>
</dbReference>
<evidence type="ECO:0000313" key="1">
    <source>
        <dbReference type="EMBL" id="KAH1079924.1"/>
    </source>
</evidence>
<reference evidence="1 2" key="1">
    <citation type="journal article" date="2021" name="Plant Biotechnol. J.">
        <title>Multi-omics assisted identification of the key and species-specific regulatory components of drought-tolerant mechanisms in Gossypium stocksii.</title>
        <authorList>
            <person name="Yu D."/>
            <person name="Ke L."/>
            <person name="Zhang D."/>
            <person name="Wu Y."/>
            <person name="Sun Y."/>
            <person name="Mei J."/>
            <person name="Sun J."/>
            <person name="Sun Y."/>
        </authorList>
    </citation>
    <scope>NUCLEOTIDE SEQUENCE [LARGE SCALE GENOMIC DNA]</scope>
    <source>
        <strain evidence="2">cv. E1</strain>
        <tissue evidence="1">Leaf</tissue>
    </source>
</reference>
<sequence>MIYSTRSSPPSSVHLLLLHSFSFFCSSSSYPRISSPLRLLFRFLSSFSGKSRFLFAGSWLKMKISSSLVMGIFEIQRLDDLVCREEQNPLILKYQVKFVVLGLASYYKTLPKILPKSC</sequence>
<keyword evidence="2" id="KW-1185">Reference proteome</keyword>
<accession>A0A9D3VDN8</accession>